<accession>A0A4P6JIH6</accession>
<evidence type="ECO:0000256" key="1">
    <source>
        <dbReference type="ARBA" id="ARBA00001933"/>
    </source>
</evidence>
<dbReference type="InterPro" id="IPR050087">
    <property type="entry name" value="AON_synthase_class-II"/>
</dbReference>
<dbReference type="PANTHER" id="PTHR13693">
    <property type="entry name" value="CLASS II AMINOTRANSFERASE/8-AMINO-7-OXONONANOATE SYNTHASE"/>
    <property type="match status" value="1"/>
</dbReference>
<evidence type="ECO:0000313" key="7">
    <source>
        <dbReference type="Proteomes" id="UP000290365"/>
    </source>
</evidence>
<gene>
    <name evidence="6" type="ORF">EPA93_02235</name>
</gene>
<dbReference type="PANTHER" id="PTHR13693:SF3">
    <property type="entry name" value="LD36009P"/>
    <property type="match status" value="1"/>
</dbReference>
<keyword evidence="6" id="KW-0032">Aminotransferase</keyword>
<dbReference type="GO" id="GO:0008483">
    <property type="term" value="F:transaminase activity"/>
    <property type="evidence" value="ECO:0007669"/>
    <property type="project" value="UniProtKB-KW"/>
</dbReference>
<feature type="domain" description="Aminotransferase class I/classII large" evidence="5">
    <location>
        <begin position="43"/>
        <end position="383"/>
    </location>
</feature>
<dbReference type="Pfam" id="PF00155">
    <property type="entry name" value="Aminotran_1_2"/>
    <property type="match status" value="1"/>
</dbReference>
<sequence>MGFGQLKQRLQQELDAFQQEGRFYSSALFSGMQGPRIVIQGRPYINLASNNYLGFAQDPRVIQAAAMALKQYGFGSGNGRLVATMEIQATLERRLATLKQCEAVLTFQTGYDTNLGTLSTLFGAEDVLISDAANHASIIDGCRFSAAQRRVYPHNDLTTLEKHLRDSQNARTICVVTDGVFSMDGDIAPLPEIVNLAEAYGAIVYVDDAHGDGVLGSQGRGIVEHFQLHGRVAIEVGTLSKAFGGVGGFLASDATITSYVFQRSRPFTFSTGHLPPMVAAGLLAALDLLEEEPQRLKRLWENTVYFRQRLKELGFQTGASATPIIPLLVGEAVTATAFVEQLRSEGIFAQAFSYPVVAQGAARIRMIISAAHSQEDLARALQACERVGKNLRLI</sequence>
<dbReference type="Gene3D" id="3.40.640.10">
    <property type="entry name" value="Type I PLP-dependent aspartate aminotransferase-like (Major domain)"/>
    <property type="match status" value="1"/>
</dbReference>
<dbReference type="OrthoDB" id="9807157at2"/>
<dbReference type="Proteomes" id="UP000290365">
    <property type="component" value="Chromosome"/>
</dbReference>
<dbReference type="Gene3D" id="3.90.1150.10">
    <property type="entry name" value="Aspartate Aminotransferase, domain 1"/>
    <property type="match status" value="1"/>
</dbReference>
<evidence type="ECO:0000256" key="2">
    <source>
        <dbReference type="ARBA" id="ARBA00022679"/>
    </source>
</evidence>
<keyword evidence="2 6" id="KW-0808">Transferase</keyword>
<dbReference type="EMBL" id="CP035758">
    <property type="protein sequence ID" value="QBD74874.1"/>
    <property type="molecule type" value="Genomic_DNA"/>
</dbReference>
<dbReference type="InterPro" id="IPR015421">
    <property type="entry name" value="PyrdxlP-dep_Trfase_major"/>
</dbReference>
<dbReference type="SUPFAM" id="SSF53383">
    <property type="entry name" value="PLP-dependent transferases"/>
    <property type="match status" value="1"/>
</dbReference>
<keyword evidence="7" id="KW-1185">Reference proteome</keyword>
<dbReference type="CDD" id="cd06454">
    <property type="entry name" value="KBL_like"/>
    <property type="match status" value="1"/>
</dbReference>
<evidence type="ECO:0000259" key="5">
    <source>
        <dbReference type="Pfam" id="PF00155"/>
    </source>
</evidence>
<comment type="similarity">
    <text evidence="4">Belongs to the class-II pyridoxal-phosphate-dependent aminotransferase family.</text>
</comment>
<evidence type="ECO:0000313" key="6">
    <source>
        <dbReference type="EMBL" id="QBD74874.1"/>
    </source>
</evidence>
<keyword evidence="3 4" id="KW-0663">Pyridoxal phosphate</keyword>
<dbReference type="InterPro" id="IPR015424">
    <property type="entry name" value="PyrdxlP-dep_Trfase"/>
</dbReference>
<dbReference type="InterPro" id="IPR015422">
    <property type="entry name" value="PyrdxlP-dep_Trfase_small"/>
</dbReference>
<dbReference type="InterPro" id="IPR004839">
    <property type="entry name" value="Aminotransferase_I/II_large"/>
</dbReference>
<protein>
    <submittedName>
        <fullName evidence="6">Aminotransferase class I/II-fold pyridoxal phosphate-dependent enzyme</fullName>
    </submittedName>
</protein>
<name>A0A4P6JIH6_KTERU</name>
<dbReference type="InterPro" id="IPR001917">
    <property type="entry name" value="Aminotrans_II_pyridoxalP_BS"/>
</dbReference>
<reference evidence="6 7" key="1">
    <citation type="submission" date="2019-01" db="EMBL/GenBank/DDBJ databases">
        <title>Ktedonosporobacter rubrisoli SCAWS-G2.</title>
        <authorList>
            <person name="Huang Y."/>
            <person name="Yan B."/>
        </authorList>
    </citation>
    <scope>NUCLEOTIDE SEQUENCE [LARGE SCALE GENOMIC DNA]</scope>
    <source>
        <strain evidence="6 7">SCAWS-G2</strain>
    </source>
</reference>
<proteinExistence type="inferred from homology"/>
<comment type="cofactor">
    <cofactor evidence="1 4">
        <name>pyridoxal 5'-phosphate</name>
        <dbReference type="ChEBI" id="CHEBI:597326"/>
    </cofactor>
</comment>
<evidence type="ECO:0000256" key="3">
    <source>
        <dbReference type="ARBA" id="ARBA00022898"/>
    </source>
</evidence>
<organism evidence="6 7">
    <name type="scientific">Ktedonosporobacter rubrisoli</name>
    <dbReference type="NCBI Taxonomy" id="2509675"/>
    <lineage>
        <taxon>Bacteria</taxon>
        <taxon>Bacillati</taxon>
        <taxon>Chloroflexota</taxon>
        <taxon>Ktedonobacteria</taxon>
        <taxon>Ktedonobacterales</taxon>
        <taxon>Ktedonosporobacteraceae</taxon>
        <taxon>Ktedonosporobacter</taxon>
    </lineage>
</organism>
<dbReference type="RefSeq" id="WP_129885473.1">
    <property type="nucleotide sequence ID" value="NZ_CP035758.1"/>
</dbReference>
<dbReference type="KEGG" id="kbs:EPA93_02235"/>
<dbReference type="GO" id="GO:0030170">
    <property type="term" value="F:pyridoxal phosphate binding"/>
    <property type="evidence" value="ECO:0007669"/>
    <property type="project" value="InterPro"/>
</dbReference>
<dbReference type="AlphaFoldDB" id="A0A4P6JIH6"/>
<evidence type="ECO:0000256" key="4">
    <source>
        <dbReference type="RuleBase" id="RU003693"/>
    </source>
</evidence>
<dbReference type="PROSITE" id="PS00599">
    <property type="entry name" value="AA_TRANSFER_CLASS_2"/>
    <property type="match status" value="1"/>
</dbReference>